<accession>A0ACC3NGD7</accession>
<evidence type="ECO:0000313" key="1">
    <source>
        <dbReference type="EMBL" id="KAK3716469.1"/>
    </source>
</evidence>
<reference evidence="1" key="1">
    <citation type="submission" date="2023-07" db="EMBL/GenBank/DDBJ databases">
        <title>Black Yeasts Isolated from many extreme environments.</title>
        <authorList>
            <person name="Coleine C."/>
            <person name="Stajich J.E."/>
            <person name="Selbmann L."/>
        </authorList>
    </citation>
    <scope>NUCLEOTIDE SEQUENCE</scope>
    <source>
        <strain evidence="1">CCFEE 5714</strain>
    </source>
</reference>
<dbReference type="EMBL" id="JAUTXU010000042">
    <property type="protein sequence ID" value="KAK3716469.1"/>
    <property type="molecule type" value="Genomic_DNA"/>
</dbReference>
<evidence type="ECO:0000313" key="2">
    <source>
        <dbReference type="Proteomes" id="UP001281147"/>
    </source>
</evidence>
<protein>
    <submittedName>
        <fullName evidence="1">Uncharacterized protein</fullName>
    </submittedName>
</protein>
<name>A0ACC3NGD7_9PEZI</name>
<organism evidence="1 2">
    <name type="scientific">Vermiconidia calcicola</name>
    <dbReference type="NCBI Taxonomy" id="1690605"/>
    <lineage>
        <taxon>Eukaryota</taxon>
        <taxon>Fungi</taxon>
        <taxon>Dikarya</taxon>
        <taxon>Ascomycota</taxon>
        <taxon>Pezizomycotina</taxon>
        <taxon>Dothideomycetes</taxon>
        <taxon>Dothideomycetidae</taxon>
        <taxon>Mycosphaerellales</taxon>
        <taxon>Extremaceae</taxon>
        <taxon>Vermiconidia</taxon>
    </lineage>
</organism>
<dbReference type="Proteomes" id="UP001281147">
    <property type="component" value="Unassembled WGS sequence"/>
</dbReference>
<sequence length="1121" mass="125297">MNASHSPESATRAGEDVRKTPNGHRSPIARAEEERKGIVSPVRSIEGGDVELPDAPAPTQKEDAGREENAGDSEAETEIESPVKKREAEKQHSVVRSEKPQRSRIGSLPVPHDDDEEYAESATASPVETREVSLEKANSTGDAQDEDAEMPDEDEKDDDSDDLSSPRSDAEDPPSRAASERPQQGQNGTADSPNPRKRKHRASSMSLPSSKRQSMDPPKRTRLRGMHSEDVGGRNDRSPSPISKAHRRTVSTQSFLDGTVEAASRRHKPGPAFPTRDPKSTKLGWEESSASSETTSRGYDELKRPQRGIGRSTSTPGRPGVAREHKRHVNKYGFTRLAEACEDGNMDLVKEWREKDPDQLELAEFAGNKPLQIAALNGNSEVVSYLIDQGCQIDCANVDKDTPLIDAAENGHVKVVTLLLEAGVDPLRQNLKGQQALDVVTDDTDDALGIRAALHRAIDRWNSSEAKQRREEEEEQRHRAGPSKELHFMARTYENLLKLVQNNDRNGVREFLAARVPVDNAVIASAARTGDLYLVNMLLAEMSEKKAGQKPEKPMLSVLGTSHFEMVKALTEVENFNAGWRSRSGKRWFELAEERAGPHWRAERELLLRLYEGRMRGAGVRRSSSPVTKRDGNKRRAFQQAGDDEESFEEVQHASSSRKNGRRLMSRKDMRAASGKGALSDSSDEDAPGEYDSAEATPAPTAPDPPAGTHDAEMMPPDSPGARRRLRSKSISSPEVTPKMAKTLRRRTSSLRDAQEGALPTLTEDKAEDKDSSDNGIVVSDKVKKESRVDEAKAAIEEAKRLEDKRMEAEKAEREARRAEEEIARKVEEERRVERERVAEQERVAEEARLKEQEEQARRDEEERKEARKRYEAQVLASLPRPLAHLLDPESSFRYEGEVDRSVLAQHFLPLRALPSLERDAMVLNLQAAPLLGQNGLQLFYKPHEAGYEGSLAATCSSNALEDDDWRIVDQILARLPFGTSNEDADGQLQDDELSMEEELRRTAVRHNAYIEAKRTLRRPDCAAALRRVRLEDVQRHLHPLFHDLVDVEFTVPTRREIVKQLDAHGEQNFVTRLRKFWEGAMRQPTGLLEASSTPGMKDAAMCTRFTDVVVVHEKSERLCA</sequence>
<proteinExistence type="predicted"/>
<comment type="caution">
    <text evidence="1">The sequence shown here is derived from an EMBL/GenBank/DDBJ whole genome shotgun (WGS) entry which is preliminary data.</text>
</comment>
<keyword evidence="2" id="KW-1185">Reference proteome</keyword>
<gene>
    <name evidence="1" type="ORF">LTR37_006365</name>
</gene>